<sequence length="129" mass="13805">MTSIEDARIGTRVVLSVEARSKCPHELLPIPGYVKWVEGTGWVKIEVRRGDKVVARQHIGDHIYQELGIPTQPFAPTAPASPDVVADNNSDGGGDGAQEAGEEAANDGDDGAADDEEEENQEGSQRELL</sequence>
<dbReference type="GeneID" id="16077149"/>
<dbReference type="EMBL" id="GL832959">
    <property type="protein sequence ID" value="EGD81354.1"/>
    <property type="molecule type" value="Genomic_DNA"/>
</dbReference>
<keyword evidence="3" id="KW-1185">Reference proteome</keyword>
<accession>F2U2J9</accession>
<gene>
    <name evidence="2" type="ORF">PTSG_02072</name>
</gene>
<evidence type="ECO:0000313" key="2">
    <source>
        <dbReference type="EMBL" id="EGD81354.1"/>
    </source>
</evidence>
<dbReference type="Proteomes" id="UP000007799">
    <property type="component" value="Unassembled WGS sequence"/>
</dbReference>
<protein>
    <submittedName>
        <fullName evidence="2">Uncharacterized protein</fullName>
    </submittedName>
</protein>
<proteinExistence type="predicted"/>
<evidence type="ECO:0000313" key="3">
    <source>
        <dbReference type="Proteomes" id="UP000007799"/>
    </source>
</evidence>
<dbReference type="InParanoid" id="F2U2J9"/>
<evidence type="ECO:0000256" key="1">
    <source>
        <dbReference type="SAM" id="MobiDB-lite"/>
    </source>
</evidence>
<dbReference type="KEGG" id="sre:PTSG_02072"/>
<reference evidence="2" key="1">
    <citation type="submission" date="2009-08" db="EMBL/GenBank/DDBJ databases">
        <title>Annotation of Salpingoeca rosetta.</title>
        <authorList>
            <consortium name="The Broad Institute Genome Sequencing Platform"/>
            <person name="Russ C."/>
            <person name="Cuomo C."/>
            <person name="Burger G."/>
            <person name="Gray M.W."/>
            <person name="Holland P.W.H."/>
            <person name="King N."/>
            <person name="Lang F.B.F."/>
            <person name="Roger A.J."/>
            <person name="Ruiz-Trillo I."/>
            <person name="Young S.K."/>
            <person name="Zeng Q."/>
            <person name="Gargeya S."/>
            <person name="Alvarado L."/>
            <person name="Berlin A."/>
            <person name="Chapman S.B."/>
            <person name="Chen Z."/>
            <person name="Freedman E."/>
            <person name="Gellesch M."/>
            <person name="Goldberg J."/>
            <person name="Griggs A."/>
            <person name="Gujja S."/>
            <person name="Heilman E."/>
            <person name="Heiman D."/>
            <person name="Howarth C."/>
            <person name="Mehta T."/>
            <person name="Neiman D."/>
            <person name="Pearson M."/>
            <person name="Roberts A."/>
            <person name="Saif S."/>
            <person name="Shea T."/>
            <person name="Shenoy N."/>
            <person name="Sisk P."/>
            <person name="Stolte C."/>
            <person name="Sykes S."/>
            <person name="White J."/>
            <person name="Yandava C."/>
            <person name="Haas B."/>
            <person name="Nusbaum C."/>
            <person name="Birren B."/>
        </authorList>
    </citation>
    <scope>NUCLEOTIDE SEQUENCE</scope>
    <source>
        <strain evidence="2">ATCC 50818</strain>
    </source>
</reference>
<feature type="compositionally biased region" description="Acidic residues" evidence="1">
    <location>
        <begin position="100"/>
        <end position="121"/>
    </location>
</feature>
<organism evidence="2 3">
    <name type="scientific">Salpingoeca rosetta (strain ATCC 50818 / BSB-021)</name>
    <dbReference type="NCBI Taxonomy" id="946362"/>
    <lineage>
        <taxon>Eukaryota</taxon>
        <taxon>Choanoflagellata</taxon>
        <taxon>Craspedida</taxon>
        <taxon>Salpingoecidae</taxon>
        <taxon>Salpingoeca</taxon>
    </lineage>
</organism>
<name>F2U2J9_SALR5</name>
<dbReference type="AlphaFoldDB" id="F2U2J9"/>
<feature type="region of interest" description="Disordered" evidence="1">
    <location>
        <begin position="65"/>
        <end position="129"/>
    </location>
</feature>
<dbReference type="RefSeq" id="XP_004996558.1">
    <property type="nucleotide sequence ID" value="XM_004996501.1"/>
</dbReference>